<comment type="caution">
    <text evidence="4">The sequence shown here is derived from an EMBL/GenBank/DDBJ whole genome shotgun (WGS) entry which is preliminary data.</text>
</comment>
<dbReference type="InterPro" id="IPR005135">
    <property type="entry name" value="Endo/exonuclease/phosphatase"/>
</dbReference>
<sequence>MSRRLLLSVALLFLFVAGGCGGLADTADERDDASSGDASPTAAPVDGYASHPARIYVDGERGDWAELPVRHTDAPNDGEGVDLERVWIAHDDEYLFLRLELGEAVNLQEGNDLTLYLDTDDNPGTGQQALGLGAELAWTFGERSGRVVRNGDAEEVTHAALGFTSLPTVTSETFEVAFDRSAAPTDDGALFEGDSLRVGLSTDGDRLPDADGGLGYVLSDADPPLDAPPLDAPTASALRMLSYNSVNDFDREQSAIFFETRQPSFRRIFDATNPGVIAFQEVYDQTADQVAAVADEALGLPDEWDWAKQGQDLVLGSRYPILDTHTIPGYENNVSGAFLLDADDALGTDLLVVNMHPPCCNYGPDDGEPSRNAQRQRVVDGVVAFLREVKQGDGPFDVPPKTPIVVLGDMNFVGDAQQPRTLRTGEIVHTDRYGPPAAPDWDGSPLLDTRPRQVASPLHTTWIAPGSSFPPGRLDYAFVTDSVLEVVHEFVLHTPALPADVRSAHGLRADDTPTASDHLPVVIDVTPR</sequence>
<dbReference type="Proteomes" id="UP001155034">
    <property type="component" value="Unassembled WGS sequence"/>
</dbReference>
<feature type="chain" id="PRO_5041155375" evidence="2">
    <location>
        <begin position="25"/>
        <end position="528"/>
    </location>
</feature>
<feature type="region of interest" description="Disordered" evidence="1">
    <location>
        <begin position="28"/>
        <end position="47"/>
    </location>
</feature>
<evidence type="ECO:0000313" key="4">
    <source>
        <dbReference type="EMBL" id="MCS3866023.1"/>
    </source>
</evidence>
<keyword evidence="4" id="KW-0255">Endonuclease</keyword>
<keyword evidence="2" id="KW-0732">Signal</keyword>
<evidence type="ECO:0000313" key="5">
    <source>
        <dbReference type="Proteomes" id="UP001155034"/>
    </source>
</evidence>
<dbReference type="SUPFAM" id="SSF56219">
    <property type="entry name" value="DNase I-like"/>
    <property type="match status" value="1"/>
</dbReference>
<keyword evidence="4" id="KW-0540">Nuclease</keyword>
<gene>
    <name evidence="4" type="ORF">GGP82_002592</name>
</gene>
<dbReference type="InterPro" id="IPR036691">
    <property type="entry name" value="Endo/exonu/phosph_ase_sf"/>
</dbReference>
<evidence type="ECO:0000259" key="3">
    <source>
        <dbReference type="Pfam" id="PF03372"/>
    </source>
</evidence>
<feature type="signal peptide" evidence="2">
    <location>
        <begin position="1"/>
        <end position="24"/>
    </location>
</feature>
<keyword evidence="4" id="KW-0378">Hydrolase</keyword>
<dbReference type="EMBL" id="JANTYZ010000008">
    <property type="protein sequence ID" value="MCS3866023.1"/>
    <property type="molecule type" value="Genomic_DNA"/>
</dbReference>
<feature type="domain" description="Endonuclease/exonuclease/phosphatase" evidence="3">
    <location>
        <begin position="265"/>
        <end position="518"/>
    </location>
</feature>
<dbReference type="GO" id="GO:0016787">
    <property type="term" value="F:hydrolase activity"/>
    <property type="evidence" value="ECO:0007669"/>
    <property type="project" value="UniProtKB-KW"/>
</dbReference>
<dbReference type="AlphaFoldDB" id="A0A9X2PG72"/>
<dbReference type="GO" id="GO:0004519">
    <property type="term" value="F:endonuclease activity"/>
    <property type="evidence" value="ECO:0007669"/>
    <property type="project" value="UniProtKB-KW"/>
</dbReference>
<organism evidence="4 5">
    <name type="scientific">Salinibacter ruber</name>
    <dbReference type="NCBI Taxonomy" id="146919"/>
    <lineage>
        <taxon>Bacteria</taxon>
        <taxon>Pseudomonadati</taxon>
        <taxon>Rhodothermota</taxon>
        <taxon>Rhodothermia</taxon>
        <taxon>Rhodothermales</taxon>
        <taxon>Salinibacteraceae</taxon>
        <taxon>Salinibacter</taxon>
    </lineage>
</organism>
<name>A0A9X2PG72_9BACT</name>
<evidence type="ECO:0000256" key="1">
    <source>
        <dbReference type="SAM" id="MobiDB-lite"/>
    </source>
</evidence>
<dbReference type="Pfam" id="PF03372">
    <property type="entry name" value="Exo_endo_phos"/>
    <property type="match status" value="1"/>
</dbReference>
<protein>
    <submittedName>
        <fullName evidence="4">Endonuclease/exonuclease/phosphatase family metal-dependent hydrolase</fullName>
    </submittedName>
</protein>
<proteinExistence type="predicted"/>
<evidence type="ECO:0000256" key="2">
    <source>
        <dbReference type="SAM" id="SignalP"/>
    </source>
</evidence>
<accession>A0A9X2PG72</accession>
<dbReference type="Gene3D" id="3.60.10.10">
    <property type="entry name" value="Endonuclease/exonuclease/phosphatase"/>
    <property type="match status" value="1"/>
</dbReference>
<reference evidence="4" key="1">
    <citation type="submission" date="2022-08" db="EMBL/GenBank/DDBJ databases">
        <title>Genomic Encyclopedia of Type Strains, Phase V (KMG-V): Genome sequencing to study the core and pangenomes of soil and plant-associated prokaryotes.</title>
        <authorList>
            <person name="Whitman W."/>
        </authorList>
    </citation>
    <scope>NUCLEOTIDE SEQUENCE</scope>
    <source>
        <strain evidence="4">SP2016B</strain>
    </source>
</reference>
<dbReference type="PROSITE" id="PS51257">
    <property type="entry name" value="PROKAR_LIPOPROTEIN"/>
    <property type="match status" value="1"/>
</dbReference>
<dbReference type="RefSeq" id="WP_240333408.1">
    <property type="nucleotide sequence ID" value="NZ_CALTSG010000017.1"/>
</dbReference>
<feature type="region of interest" description="Disordered" evidence="1">
    <location>
        <begin position="508"/>
        <end position="528"/>
    </location>
</feature>